<dbReference type="SUPFAM" id="SSF52402">
    <property type="entry name" value="Adenine nucleotide alpha hydrolases-like"/>
    <property type="match status" value="1"/>
</dbReference>
<sequence>MGGFAAIIGPNADRARFDLMRQSVAGRGEVEETAEAAGVLVSTRTSDRGQEDTTSTWQSRDGEWIVCLDGTVYNGAELAVELREEGHPLRCGNSLDVLVAAVLRWGETAVARLRGDFAFAVIEVGTGRTYLGRDPVGVRSLYWAWADGCLHVGSEVKALVPTGTSIHEVPPGNHAWAAPGSTPEAKPYVDLFRSVDTTPVTDTHRACTLVRAALEESVLARCRTQVPVGVVLSGGLDSSLVLALLRRSHPDCVAFTIGSPDSEDVRYARRLTADLGVRHEVIDVPPERISRHDVRRAIRMSECTEYGDVINAVVSVPLFARMREAGVDIALAGDGSDELFGGYAMYDQVPPEAARRLFEHKIRNLSRTELQRVDRTGMGQGVEVRMPFLDPTLIRAAMRVPMELKVRDGREKWILRHAFADLLPDYVLNRPKNPMSHSSGLHERARLHKPWFARHYRKAGYEALGPLRRDFSVVLGQEGHDLDRALAAISARPDHTAAEHGRDLLGAVRWNAVSAARAARRGARARTSRSG</sequence>
<keyword evidence="11" id="KW-1185">Reference proteome</keyword>
<keyword evidence="6" id="KW-0061">Asparagine biosynthesis</keyword>
<dbReference type="CDD" id="cd01991">
    <property type="entry name" value="Asn_synthase_B_C"/>
    <property type="match status" value="1"/>
</dbReference>
<evidence type="ECO:0000256" key="8">
    <source>
        <dbReference type="ARBA" id="ARBA00048741"/>
    </source>
</evidence>
<dbReference type="PANTHER" id="PTHR11772">
    <property type="entry name" value="ASPARAGINE SYNTHETASE"/>
    <property type="match status" value="1"/>
</dbReference>
<evidence type="ECO:0000256" key="2">
    <source>
        <dbReference type="ARBA" id="ARBA00022598"/>
    </source>
</evidence>
<proteinExistence type="predicted"/>
<keyword evidence="4" id="KW-0547">Nucleotide-binding</keyword>
<keyword evidence="2" id="KW-0436">Ligase</keyword>
<evidence type="ECO:0000313" key="10">
    <source>
        <dbReference type="EMBL" id="WXB75251.1"/>
    </source>
</evidence>
<dbReference type="PANTHER" id="PTHR11772:SF2">
    <property type="entry name" value="ASPARAGINE SYNTHETASE [GLUTAMINE-HYDROLYZING]"/>
    <property type="match status" value="1"/>
</dbReference>
<keyword evidence="3" id="KW-0028">Amino-acid biosynthesis</keyword>
<dbReference type="Pfam" id="PF00733">
    <property type="entry name" value="Asn_synthase"/>
    <property type="match status" value="2"/>
</dbReference>
<comment type="catalytic activity">
    <reaction evidence="8">
        <text>L-aspartate + L-glutamine + ATP + H2O = L-asparagine + L-glutamate + AMP + diphosphate + H(+)</text>
        <dbReference type="Rhea" id="RHEA:12228"/>
        <dbReference type="ChEBI" id="CHEBI:15377"/>
        <dbReference type="ChEBI" id="CHEBI:15378"/>
        <dbReference type="ChEBI" id="CHEBI:29985"/>
        <dbReference type="ChEBI" id="CHEBI:29991"/>
        <dbReference type="ChEBI" id="CHEBI:30616"/>
        <dbReference type="ChEBI" id="CHEBI:33019"/>
        <dbReference type="ChEBI" id="CHEBI:58048"/>
        <dbReference type="ChEBI" id="CHEBI:58359"/>
        <dbReference type="ChEBI" id="CHEBI:456215"/>
        <dbReference type="EC" id="6.3.5.4"/>
    </reaction>
</comment>
<evidence type="ECO:0000256" key="5">
    <source>
        <dbReference type="ARBA" id="ARBA00022840"/>
    </source>
</evidence>
<evidence type="ECO:0000256" key="4">
    <source>
        <dbReference type="ARBA" id="ARBA00022741"/>
    </source>
</evidence>
<dbReference type="InterPro" id="IPR050795">
    <property type="entry name" value="Asn_Synthetase"/>
</dbReference>
<gene>
    <name evidence="10" type="ORF">V1351_09800</name>
</gene>
<dbReference type="InterPro" id="IPR006426">
    <property type="entry name" value="Asn_synth_AEB"/>
</dbReference>
<evidence type="ECO:0000256" key="1">
    <source>
        <dbReference type="ARBA" id="ARBA00012737"/>
    </source>
</evidence>
<dbReference type="Gene3D" id="3.40.50.620">
    <property type="entry name" value="HUPs"/>
    <property type="match status" value="1"/>
</dbReference>
<evidence type="ECO:0000256" key="3">
    <source>
        <dbReference type="ARBA" id="ARBA00022605"/>
    </source>
</evidence>
<dbReference type="InterPro" id="IPR029055">
    <property type="entry name" value="Ntn_hydrolases_N"/>
</dbReference>
<protein>
    <recommendedName>
        <fullName evidence="1">asparagine synthase (glutamine-hydrolyzing)</fullName>
        <ecNumber evidence="1">6.3.5.4</ecNumber>
    </recommendedName>
</protein>
<dbReference type="RefSeq" id="WP_338747963.1">
    <property type="nucleotide sequence ID" value="NZ_CP144913.1"/>
</dbReference>
<accession>A0ABZ2MDX2</accession>
<evidence type="ECO:0000256" key="6">
    <source>
        <dbReference type="ARBA" id="ARBA00022888"/>
    </source>
</evidence>
<reference evidence="10 11" key="1">
    <citation type="submission" date="2024-02" db="EMBL/GenBank/DDBJ databases">
        <title>Janibacter sp. nov., isolated from gut of marine sandworm.</title>
        <authorList>
            <person name="Kim B."/>
            <person name="Jun M.O."/>
            <person name="Shin N.-R."/>
        </authorList>
    </citation>
    <scope>NUCLEOTIDE SEQUENCE [LARGE SCALE GENOMIC DNA]</scope>
    <source>
        <strain evidence="10 11">A1S7</strain>
    </source>
</reference>
<evidence type="ECO:0000259" key="9">
    <source>
        <dbReference type="PROSITE" id="PS51278"/>
    </source>
</evidence>
<dbReference type="Pfam" id="PF13537">
    <property type="entry name" value="GATase_7"/>
    <property type="match status" value="1"/>
</dbReference>
<dbReference type="PIRSF" id="PIRSF001589">
    <property type="entry name" value="Asn_synthetase_glu-h"/>
    <property type="match status" value="1"/>
</dbReference>
<keyword evidence="5" id="KW-0067">ATP-binding</keyword>
<organism evidence="10 11">
    <name type="scientific">Janibacter alittae</name>
    <dbReference type="NCBI Taxonomy" id="3115209"/>
    <lineage>
        <taxon>Bacteria</taxon>
        <taxon>Bacillati</taxon>
        <taxon>Actinomycetota</taxon>
        <taxon>Actinomycetes</taxon>
        <taxon>Micrococcales</taxon>
        <taxon>Intrasporangiaceae</taxon>
        <taxon>Janibacter</taxon>
    </lineage>
</organism>
<evidence type="ECO:0000256" key="7">
    <source>
        <dbReference type="ARBA" id="ARBA00029440"/>
    </source>
</evidence>
<dbReference type="Proteomes" id="UP001382727">
    <property type="component" value="Chromosome"/>
</dbReference>
<feature type="domain" description="Glutamine amidotransferase type-2" evidence="9">
    <location>
        <begin position="1"/>
        <end position="180"/>
    </location>
</feature>
<dbReference type="PROSITE" id="PS51278">
    <property type="entry name" value="GATASE_TYPE_2"/>
    <property type="match status" value="1"/>
</dbReference>
<dbReference type="InterPro" id="IPR017932">
    <property type="entry name" value="GATase_2_dom"/>
</dbReference>
<dbReference type="EMBL" id="CP144913">
    <property type="protein sequence ID" value="WXB75251.1"/>
    <property type="molecule type" value="Genomic_DNA"/>
</dbReference>
<name>A0ABZ2MDX2_9MICO</name>
<dbReference type="EC" id="6.3.5.4" evidence="1"/>
<evidence type="ECO:0000313" key="11">
    <source>
        <dbReference type="Proteomes" id="UP001382727"/>
    </source>
</evidence>
<comment type="pathway">
    <text evidence="7">Amino-acid biosynthesis.</text>
</comment>
<dbReference type="InterPro" id="IPR001962">
    <property type="entry name" value="Asn_synthase"/>
</dbReference>
<dbReference type="InterPro" id="IPR014729">
    <property type="entry name" value="Rossmann-like_a/b/a_fold"/>
</dbReference>
<dbReference type="Gene3D" id="3.60.20.10">
    <property type="entry name" value="Glutamine Phosphoribosylpyrophosphate, subunit 1, domain 1"/>
    <property type="match status" value="1"/>
</dbReference>
<dbReference type="SUPFAM" id="SSF56235">
    <property type="entry name" value="N-terminal nucleophile aminohydrolases (Ntn hydrolases)"/>
    <property type="match status" value="1"/>
</dbReference>